<dbReference type="AlphaFoldDB" id="A0A4Q0A2K0"/>
<evidence type="ECO:0000256" key="1">
    <source>
        <dbReference type="ARBA" id="ARBA00023242"/>
    </source>
</evidence>
<proteinExistence type="predicted"/>
<protein>
    <submittedName>
        <fullName evidence="2">Uncharacterized protein</fullName>
    </submittedName>
</protein>
<reference evidence="3" key="1">
    <citation type="journal article" date="2018" name="Nat. Microbiol.">
        <title>Leveraging single-cell genomics to expand the fungal tree of life.</title>
        <authorList>
            <person name="Ahrendt S.R."/>
            <person name="Quandt C.A."/>
            <person name="Ciobanu D."/>
            <person name="Clum A."/>
            <person name="Salamov A."/>
            <person name="Andreopoulos B."/>
            <person name="Cheng J.F."/>
            <person name="Woyke T."/>
            <person name="Pelin A."/>
            <person name="Henrissat B."/>
            <person name="Reynolds N.K."/>
            <person name="Benny G.L."/>
            <person name="Smith M.E."/>
            <person name="James T.Y."/>
            <person name="Grigoriev I.V."/>
        </authorList>
    </citation>
    <scope>NUCLEOTIDE SEQUENCE [LARGE SCALE GENOMIC DNA]</scope>
    <source>
        <strain evidence="3">RSA 468</strain>
    </source>
</reference>
<evidence type="ECO:0000313" key="2">
    <source>
        <dbReference type="EMBL" id="RKP39582.1"/>
    </source>
</evidence>
<feature type="non-terminal residue" evidence="2">
    <location>
        <position position="181"/>
    </location>
</feature>
<dbReference type="STRING" id="215637.A0A4Q0A2K0"/>
<sequence>RKRTYRDHINFYCRYFGFPEHQRVLITGDFLARALQCKIDLRDALPALLSGTALVHLSHCSLHHIEARGDDALEELIAARRFAKWTCHHKEPLSERECIKQCLGSDNKHKMWVGTMSSATRLQLEKIPGIPFVFINSRDIMVIGRRSKSSEDAVHQRSLAPSKALNQELALLRRLMPDVKP</sequence>
<accession>A0A4Q0A2K0</accession>
<keyword evidence="3" id="KW-1185">Reference proteome</keyword>
<feature type="non-terminal residue" evidence="2">
    <location>
        <position position="1"/>
    </location>
</feature>
<organism evidence="2 3">
    <name type="scientific">Dimargaris cristalligena</name>
    <dbReference type="NCBI Taxonomy" id="215637"/>
    <lineage>
        <taxon>Eukaryota</taxon>
        <taxon>Fungi</taxon>
        <taxon>Fungi incertae sedis</taxon>
        <taxon>Zoopagomycota</taxon>
        <taxon>Kickxellomycotina</taxon>
        <taxon>Dimargaritomycetes</taxon>
        <taxon>Dimargaritales</taxon>
        <taxon>Dimargaritaceae</taxon>
        <taxon>Dimargaris</taxon>
    </lineage>
</organism>
<dbReference type="Pfam" id="PF04900">
    <property type="entry name" value="Fcf1"/>
    <property type="match status" value="1"/>
</dbReference>
<dbReference type="InterPro" id="IPR006984">
    <property type="entry name" value="Fcf1/UTP23"/>
</dbReference>
<keyword evidence="1" id="KW-0539">Nucleus</keyword>
<dbReference type="PANTHER" id="PTHR12416">
    <property type="entry name" value="RRNA-PROCESSING PROTEIN UTP23 HOMOLOG"/>
    <property type="match status" value="1"/>
</dbReference>
<dbReference type="GO" id="GO:0032040">
    <property type="term" value="C:small-subunit processome"/>
    <property type="evidence" value="ECO:0007669"/>
    <property type="project" value="InterPro"/>
</dbReference>
<evidence type="ECO:0000313" key="3">
    <source>
        <dbReference type="Proteomes" id="UP000268162"/>
    </source>
</evidence>
<name>A0A4Q0A2K0_9FUNG</name>
<gene>
    <name evidence="2" type="ORF">BJ085DRAFT_10774</name>
</gene>
<dbReference type="Gene3D" id="3.40.50.1010">
    <property type="entry name" value="5'-nuclease"/>
    <property type="match status" value="1"/>
</dbReference>
<dbReference type="EMBL" id="ML002260">
    <property type="protein sequence ID" value="RKP39582.1"/>
    <property type="molecule type" value="Genomic_DNA"/>
</dbReference>
<dbReference type="Proteomes" id="UP000268162">
    <property type="component" value="Unassembled WGS sequence"/>
</dbReference>